<dbReference type="InterPro" id="IPR031311">
    <property type="entry name" value="CHIT_BIND_RR_consensus"/>
</dbReference>
<dbReference type="Pfam" id="PF00379">
    <property type="entry name" value="Chitin_bind_4"/>
    <property type="match status" value="1"/>
</dbReference>
<dbReference type="PANTHER" id="PTHR12236:SF79">
    <property type="entry name" value="CUTICULAR PROTEIN 50CB-RELATED"/>
    <property type="match status" value="1"/>
</dbReference>
<dbReference type="PROSITE" id="PS00233">
    <property type="entry name" value="CHIT_BIND_RR_1"/>
    <property type="match status" value="1"/>
</dbReference>
<proteinExistence type="predicted"/>
<dbReference type="GO" id="GO:0005615">
    <property type="term" value="C:extracellular space"/>
    <property type="evidence" value="ECO:0007669"/>
    <property type="project" value="TreeGrafter"/>
</dbReference>
<reference evidence="3" key="2">
    <citation type="submission" date="2023-05" db="EMBL/GenBank/DDBJ databases">
        <authorList>
            <person name="Fouks B."/>
        </authorList>
    </citation>
    <scope>NUCLEOTIDE SEQUENCE</scope>
    <source>
        <strain evidence="3">Stay&amp;Tobe</strain>
        <tissue evidence="3">Testes</tissue>
    </source>
</reference>
<evidence type="ECO:0000313" key="4">
    <source>
        <dbReference type="Proteomes" id="UP001233999"/>
    </source>
</evidence>
<reference evidence="3" key="1">
    <citation type="journal article" date="2023" name="IScience">
        <title>Live-bearing cockroach genome reveals convergent evolutionary mechanisms linked to viviparity in insects and beyond.</title>
        <authorList>
            <person name="Fouks B."/>
            <person name="Harrison M.C."/>
            <person name="Mikhailova A.A."/>
            <person name="Marchal E."/>
            <person name="English S."/>
            <person name="Carruthers M."/>
            <person name="Jennings E.C."/>
            <person name="Chiamaka E.L."/>
            <person name="Frigard R.A."/>
            <person name="Pippel M."/>
            <person name="Attardo G.M."/>
            <person name="Benoit J.B."/>
            <person name="Bornberg-Bauer E."/>
            <person name="Tobe S.S."/>
        </authorList>
    </citation>
    <scope>NUCLEOTIDE SEQUENCE</scope>
    <source>
        <strain evidence="3">Stay&amp;Tobe</strain>
    </source>
</reference>
<name>A0AAD8EEY2_DIPPU</name>
<keyword evidence="1 2" id="KW-0193">Cuticle</keyword>
<dbReference type="InterPro" id="IPR051217">
    <property type="entry name" value="Insect_Cuticle_Struc_Prot"/>
</dbReference>
<dbReference type="PANTHER" id="PTHR12236">
    <property type="entry name" value="STRUCTURAL CONTITUENT OF CUTICLE"/>
    <property type="match status" value="1"/>
</dbReference>
<accession>A0AAD8EEY2</accession>
<evidence type="ECO:0000313" key="3">
    <source>
        <dbReference type="EMBL" id="KAJ9587292.1"/>
    </source>
</evidence>
<sequence>ALSLLLVLIGPSLSSKVSSIKRNGRTTKFSPREIQESRDTTRISRQSFYPVKYQYQLVPASALQAPAQSAHEDHSGNEPHYITQTVHETYNLQNKQQEQLLAAVLQAAKQPKTPVYHATPLQPYGALLNESPEKHQEAKTILVTPKPLIQQHESSDLAEGHLSGGHSYYTGSNSVTKVTDAVIQEPKHATLVYQQSSHNHQHQSLHDHDSEEPKNYAAKYQFAYQVRDPKHGTYFGHAEARDGHHTKGNYHVLLPDGRLQNVKYWADLSGFHAQVSYNAEAKHPEPQHHS</sequence>
<dbReference type="EMBL" id="JASPKZ010006458">
    <property type="protein sequence ID" value="KAJ9587292.1"/>
    <property type="molecule type" value="Genomic_DNA"/>
</dbReference>
<organism evidence="3 4">
    <name type="scientific">Diploptera punctata</name>
    <name type="common">Pacific beetle cockroach</name>
    <dbReference type="NCBI Taxonomy" id="6984"/>
    <lineage>
        <taxon>Eukaryota</taxon>
        <taxon>Metazoa</taxon>
        <taxon>Ecdysozoa</taxon>
        <taxon>Arthropoda</taxon>
        <taxon>Hexapoda</taxon>
        <taxon>Insecta</taxon>
        <taxon>Pterygota</taxon>
        <taxon>Neoptera</taxon>
        <taxon>Polyneoptera</taxon>
        <taxon>Dictyoptera</taxon>
        <taxon>Blattodea</taxon>
        <taxon>Blaberoidea</taxon>
        <taxon>Blaberidae</taxon>
        <taxon>Diplopterinae</taxon>
        <taxon>Diploptera</taxon>
    </lineage>
</organism>
<keyword evidence="4" id="KW-1185">Reference proteome</keyword>
<evidence type="ECO:0008006" key="5">
    <source>
        <dbReference type="Google" id="ProtNLM"/>
    </source>
</evidence>
<dbReference type="AlphaFoldDB" id="A0AAD8EEY2"/>
<gene>
    <name evidence="3" type="ORF">L9F63_019183</name>
</gene>
<dbReference type="GO" id="GO:0031012">
    <property type="term" value="C:extracellular matrix"/>
    <property type="evidence" value="ECO:0007669"/>
    <property type="project" value="TreeGrafter"/>
</dbReference>
<comment type="caution">
    <text evidence="3">The sequence shown here is derived from an EMBL/GenBank/DDBJ whole genome shotgun (WGS) entry which is preliminary data.</text>
</comment>
<dbReference type="Proteomes" id="UP001233999">
    <property type="component" value="Unassembled WGS sequence"/>
</dbReference>
<feature type="non-terminal residue" evidence="3">
    <location>
        <position position="290"/>
    </location>
</feature>
<evidence type="ECO:0000256" key="1">
    <source>
        <dbReference type="ARBA" id="ARBA00022460"/>
    </source>
</evidence>
<protein>
    <recommendedName>
        <fullName evidence="5">Cuticle protein</fullName>
    </recommendedName>
</protein>
<dbReference type="PROSITE" id="PS51155">
    <property type="entry name" value="CHIT_BIND_RR_2"/>
    <property type="match status" value="1"/>
</dbReference>
<evidence type="ECO:0000256" key="2">
    <source>
        <dbReference type="PROSITE-ProRule" id="PRU00497"/>
    </source>
</evidence>
<dbReference type="GO" id="GO:0042302">
    <property type="term" value="F:structural constituent of cuticle"/>
    <property type="evidence" value="ECO:0007669"/>
    <property type="project" value="UniProtKB-UniRule"/>
</dbReference>
<dbReference type="InterPro" id="IPR000618">
    <property type="entry name" value="Insect_cuticle"/>
</dbReference>